<evidence type="ECO:0000256" key="1">
    <source>
        <dbReference type="SAM" id="SignalP"/>
    </source>
</evidence>
<feature type="signal peptide" evidence="1">
    <location>
        <begin position="1"/>
        <end position="18"/>
    </location>
</feature>
<evidence type="ECO:0000313" key="3">
    <source>
        <dbReference type="Proteomes" id="UP000234681"/>
    </source>
</evidence>
<protein>
    <submittedName>
        <fullName evidence="2">RCG52447</fullName>
    </submittedName>
</protein>
<dbReference type="AlphaFoldDB" id="A6K0X1"/>
<sequence>MVFCQCLTLVLWWLQVRIRQQGDQIVPNRWRI</sequence>
<feature type="chain" id="PRO_5039893788" evidence="1">
    <location>
        <begin position="19"/>
        <end position="32"/>
    </location>
</feature>
<name>A6K0X1_RAT</name>
<organism evidence="2 3">
    <name type="scientific">Rattus norvegicus</name>
    <name type="common">Rat</name>
    <dbReference type="NCBI Taxonomy" id="10116"/>
    <lineage>
        <taxon>Eukaryota</taxon>
        <taxon>Metazoa</taxon>
        <taxon>Chordata</taxon>
        <taxon>Craniata</taxon>
        <taxon>Vertebrata</taxon>
        <taxon>Euteleostomi</taxon>
        <taxon>Mammalia</taxon>
        <taxon>Eutheria</taxon>
        <taxon>Euarchontoglires</taxon>
        <taxon>Glires</taxon>
        <taxon>Rodentia</taxon>
        <taxon>Myomorpha</taxon>
        <taxon>Muroidea</taxon>
        <taxon>Muridae</taxon>
        <taxon>Murinae</taxon>
        <taxon>Rattus</taxon>
    </lineage>
</organism>
<accession>A6K0X1</accession>
<dbReference type="Proteomes" id="UP000234681">
    <property type="component" value="Chromosome 4"/>
</dbReference>
<keyword evidence="1" id="KW-0732">Signal</keyword>
<reference evidence="2 3" key="1">
    <citation type="submission" date="2005-09" db="EMBL/GenBank/DDBJ databases">
        <authorList>
            <person name="Mural R.J."/>
            <person name="Li P.W."/>
            <person name="Adams M.D."/>
            <person name="Amanatides P.G."/>
            <person name="Baden-Tillson H."/>
            <person name="Barnstead M."/>
            <person name="Chin S.H."/>
            <person name="Dew I."/>
            <person name="Evans C.A."/>
            <person name="Ferriera S."/>
            <person name="Flanigan M."/>
            <person name="Fosler C."/>
            <person name="Glodek A."/>
            <person name="Gu Z."/>
            <person name="Holt R.A."/>
            <person name="Jennings D."/>
            <person name="Kraft C.L."/>
            <person name="Lu F."/>
            <person name="Nguyen T."/>
            <person name="Nusskern D.R."/>
            <person name="Pfannkoch C.M."/>
            <person name="Sitter C."/>
            <person name="Sutton G.G."/>
            <person name="Venter J.C."/>
            <person name="Wang Z."/>
            <person name="Woodage T."/>
            <person name="Zheng X.H."/>
            <person name="Zhong F."/>
        </authorList>
    </citation>
    <scope>NUCLEOTIDE SEQUENCE [LARGE SCALE GENOMIC DNA]</scope>
    <source>
        <strain>BN</strain>
        <strain evidence="3">Sprague-Dawley</strain>
    </source>
</reference>
<dbReference type="EMBL" id="CH474011">
    <property type="protein sequence ID" value="EDL88097.1"/>
    <property type="molecule type" value="Genomic_DNA"/>
</dbReference>
<proteinExistence type="predicted"/>
<evidence type="ECO:0000313" key="2">
    <source>
        <dbReference type="EMBL" id="EDL88097.1"/>
    </source>
</evidence>
<gene>
    <name evidence="2" type="ORF">rCG_52447</name>
</gene>